<dbReference type="PROSITE" id="PS51282">
    <property type="entry name" value="DWNN"/>
    <property type="match status" value="1"/>
</dbReference>
<name>A0A7N0RBT0_KALFE</name>
<keyword evidence="5" id="KW-0539">Nucleus</keyword>
<keyword evidence="3" id="KW-0863">Zinc-finger</keyword>
<evidence type="ECO:0000256" key="6">
    <source>
        <dbReference type="SAM" id="MobiDB-lite"/>
    </source>
</evidence>
<keyword evidence="2" id="KW-0479">Metal-binding</keyword>
<dbReference type="GO" id="GO:0008270">
    <property type="term" value="F:zinc ion binding"/>
    <property type="evidence" value="ECO:0007669"/>
    <property type="project" value="UniProtKB-KW"/>
</dbReference>
<feature type="region of interest" description="Disordered" evidence="6">
    <location>
        <begin position="609"/>
        <end position="779"/>
    </location>
</feature>
<organism evidence="8 9">
    <name type="scientific">Kalanchoe fedtschenkoi</name>
    <name type="common">Lavender scallops</name>
    <name type="synonym">South American air plant</name>
    <dbReference type="NCBI Taxonomy" id="63787"/>
    <lineage>
        <taxon>Eukaryota</taxon>
        <taxon>Viridiplantae</taxon>
        <taxon>Streptophyta</taxon>
        <taxon>Embryophyta</taxon>
        <taxon>Tracheophyta</taxon>
        <taxon>Spermatophyta</taxon>
        <taxon>Magnoliopsida</taxon>
        <taxon>eudicotyledons</taxon>
        <taxon>Gunneridae</taxon>
        <taxon>Pentapetalae</taxon>
        <taxon>Saxifragales</taxon>
        <taxon>Crassulaceae</taxon>
        <taxon>Kalanchoe</taxon>
    </lineage>
</organism>
<dbReference type="AlphaFoldDB" id="A0A7N0RBT0"/>
<feature type="region of interest" description="Disordered" evidence="6">
    <location>
        <begin position="440"/>
        <end position="459"/>
    </location>
</feature>
<dbReference type="Gene3D" id="3.30.40.10">
    <property type="entry name" value="Zinc/RING finger domain, C3HC4 (zinc finger)"/>
    <property type="match status" value="1"/>
</dbReference>
<feature type="domain" description="DWNN" evidence="7">
    <location>
        <begin position="3"/>
        <end position="76"/>
    </location>
</feature>
<proteinExistence type="predicted"/>
<feature type="compositionally biased region" description="Basic and acidic residues" evidence="6">
    <location>
        <begin position="624"/>
        <end position="641"/>
    </location>
</feature>
<feature type="compositionally biased region" description="Basic and acidic residues" evidence="6">
    <location>
        <begin position="708"/>
        <end position="734"/>
    </location>
</feature>
<dbReference type="InterPro" id="IPR013083">
    <property type="entry name" value="Znf_RING/FYVE/PHD"/>
</dbReference>
<dbReference type="GO" id="GO:0005634">
    <property type="term" value="C:nucleus"/>
    <property type="evidence" value="ECO:0007669"/>
    <property type="project" value="UniProtKB-SubCell"/>
</dbReference>
<comment type="subcellular location">
    <subcellularLocation>
        <location evidence="1">Nucleus</location>
    </subcellularLocation>
</comment>
<dbReference type="CDD" id="cd16620">
    <property type="entry name" value="vRING-HC-C4C4_RBBP6"/>
    <property type="match status" value="1"/>
</dbReference>
<accession>A0A7N0RBT0</accession>
<dbReference type="GO" id="GO:0006511">
    <property type="term" value="P:ubiquitin-dependent protein catabolic process"/>
    <property type="evidence" value="ECO:0007669"/>
    <property type="project" value="TreeGrafter"/>
</dbReference>
<reference evidence="8" key="1">
    <citation type="submission" date="2021-01" db="UniProtKB">
        <authorList>
            <consortium name="EnsemblPlants"/>
        </authorList>
    </citation>
    <scope>IDENTIFICATION</scope>
</reference>
<sequence>MAVYYKFKSAKDFDTIPIDGHFISIAILKEKIFESKHLGRGTDFDLVVINFQTGEEYLDEDILVPKGTSVLIRRIPSRPHMPIVTEQEPKIGNKVEDPEPPNSIFTGADSSTTKYPDDTDWDVFGNDLYAVPEITPVQFMNSTQDAPPPTKEDEDSKIQALIETPALDWQQQIGDGYGPGRGFGRGGRMMGGRGFGRNGSDKRIPPQGYVCHRCKVPGHYIQHCPTNGDPHYDVKKVRPPTGIPKSMLIETPDGSYALPSCSIAVLKPNEAAFEKEIEGLTTTRPVGEIPIAHRCQLCRETMKDAVIAIKCCFATFCDRCIRNHIISKSECVCGKKDVLADDLVPNMIVRDSISRFLECNNNSSAENPWSNYQVQDVESSRCPPARVPSPTLSAASKGEQPPVLEEKINPKPTVDEEQAAAALQQTSENAKTFKVVNVSEADHDSASAKEPTSQMSAPLAEQVHQKAGETGKRIKKKKICAPANAEMQWKTGQEIGAGYVMPVGSAGFNPYWNGVQPGMEAYMPSFGGPMPFMGGYPLGPLDMAYGGFMPQDPFAAQDLTYPLVRPQHPHQRDHGGFGMGYTYNGGRPPAMSREEFEACKADLRRKRELEERRAGRMKGGDLPPRNREPNKPKSRFDDRNGASRSSHQRTPPPRRTHAARHSPPPSHREDEASRPTKRKSSERDHDHSDRHRHFRSGSTERQAPRAVAKSDARSEKSSEGKSKASVFERIRLPEETESGGGCKKRKTNCSSKAASVRGREGSVVVTSKNGSWSGDCLRR</sequence>
<dbReference type="InterPro" id="IPR033489">
    <property type="entry name" value="RBBP6"/>
</dbReference>
<dbReference type="OMA" id="YQDFGAE"/>
<evidence type="ECO:0000259" key="7">
    <source>
        <dbReference type="PROSITE" id="PS51282"/>
    </source>
</evidence>
<dbReference type="Pfam" id="PF13696">
    <property type="entry name" value="zf-CCHC_2"/>
    <property type="match status" value="1"/>
</dbReference>
<keyword evidence="4" id="KW-0862">Zinc</keyword>
<dbReference type="Gene3D" id="4.10.60.10">
    <property type="entry name" value="Zinc finger, CCHC-type"/>
    <property type="match status" value="1"/>
</dbReference>
<dbReference type="InterPro" id="IPR025829">
    <property type="entry name" value="Zn_knuckle_CX2CX3GHX4C"/>
</dbReference>
<dbReference type="GO" id="GO:0003676">
    <property type="term" value="F:nucleic acid binding"/>
    <property type="evidence" value="ECO:0007669"/>
    <property type="project" value="InterPro"/>
</dbReference>
<dbReference type="GO" id="GO:0061630">
    <property type="term" value="F:ubiquitin protein ligase activity"/>
    <property type="evidence" value="ECO:0007669"/>
    <property type="project" value="InterPro"/>
</dbReference>
<dbReference type="Pfam" id="PF08783">
    <property type="entry name" value="DWNN"/>
    <property type="match status" value="1"/>
</dbReference>
<dbReference type="InterPro" id="IPR036875">
    <property type="entry name" value="Znf_CCHC_sf"/>
</dbReference>
<dbReference type="SUPFAM" id="SSF57756">
    <property type="entry name" value="Retrovirus zinc finger-like domains"/>
    <property type="match status" value="1"/>
</dbReference>
<evidence type="ECO:0000313" key="9">
    <source>
        <dbReference type="Proteomes" id="UP000594263"/>
    </source>
</evidence>
<dbReference type="InterPro" id="IPR014891">
    <property type="entry name" value="DWNN_domain"/>
</dbReference>
<dbReference type="SUPFAM" id="SSF57850">
    <property type="entry name" value="RING/U-box"/>
    <property type="match status" value="1"/>
</dbReference>
<dbReference type="Gramene" id="Kaladp0008s0041.1.v1.1">
    <property type="protein sequence ID" value="Kaladp0008s0041.1.v1.1"/>
    <property type="gene ID" value="Kaladp0008s0041.v1.1"/>
</dbReference>
<evidence type="ECO:0000256" key="1">
    <source>
        <dbReference type="ARBA" id="ARBA00004123"/>
    </source>
</evidence>
<dbReference type="Proteomes" id="UP000594263">
    <property type="component" value="Unplaced"/>
</dbReference>
<dbReference type="GO" id="GO:0016567">
    <property type="term" value="P:protein ubiquitination"/>
    <property type="evidence" value="ECO:0007669"/>
    <property type="project" value="InterPro"/>
</dbReference>
<evidence type="ECO:0000313" key="8">
    <source>
        <dbReference type="EnsemblPlants" id="Kaladp0008s0041.1.v1.1"/>
    </source>
</evidence>
<evidence type="ECO:0000256" key="2">
    <source>
        <dbReference type="ARBA" id="ARBA00022723"/>
    </source>
</evidence>
<evidence type="ECO:0000256" key="3">
    <source>
        <dbReference type="ARBA" id="ARBA00022771"/>
    </source>
</evidence>
<keyword evidence="9" id="KW-1185">Reference proteome</keyword>
<dbReference type="SMART" id="SM01180">
    <property type="entry name" value="DWNN"/>
    <property type="match status" value="1"/>
</dbReference>
<feature type="region of interest" description="Disordered" evidence="6">
    <location>
        <begin position="380"/>
        <end position="410"/>
    </location>
</feature>
<dbReference type="Gene3D" id="3.10.20.90">
    <property type="entry name" value="Phosphatidylinositol 3-kinase Catalytic Subunit, Chain A, domain 1"/>
    <property type="match status" value="1"/>
</dbReference>
<dbReference type="EnsemblPlants" id="Kaladp0008s0041.1.v1.1">
    <property type="protein sequence ID" value="Kaladp0008s0041.1.v1.1"/>
    <property type="gene ID" value="Kaladp0008s0041.v1.1"/>
</dbReference>
<evidence type="ECO:0000256" key="4">
    <source>
        <dbReference type="ARBA" id="ARBA00022833"/>
    </source>
</evidence>
<feature type="compositionally biased region" description="Basic and acidic residues" evidence="6">
    <location>
        <begin position="666"/>
        <end position="689"/>
    </location>
</feature>
<dbReference type="GO" id="GO:0006397">
    <property type="term" value="P:mRNA processing"/>
    <property type="evidence" value="ECO:0007669"/>
    <property type="project" value="InterPro"/>
</dbReference>
<dbReference type="PANTHER" id="PTHR15439:SF0">
    <property type="entry name" value="CELL DIVISION CYCLE AND APOPTOSIS REGULATOR PROTEIN 1-RELATED"/>
    <property type="match status" value="1"/>
</dbReference>
<dbReference type="PANTHER" id="PTHR15439">
    <property type="entry name" value="RETINOBLASTOMA-BINDING PROTEIN 6"/>
    <property type="match status" value="1"/>
</dbReference>
<protein>
    <recommendedName>
        <fullName evidence="7">DWNN domain-containing protein</fullName>
    </recommendedName>
</protein>
<evidence type="ECO:0000256" key="5">
    <source>
        <dbReference type="ARBA" id="ARBA00023242"/>
    </source>
</evidence>